<evidence type="ECO:0000256" key="10">
    <source>
        <dbReference type="ARBA" id="ARBA00023242"/>
    </source>
</evidence>
<keyword evidence="3 12" id="KW-0812">Transmembrane</keyword>
<evidence type="ECO:0000256" key="1">
    <source>
        <dbReference type="ARBA" id="ARBA00004123"/>
    </source>
</evidence>
<keyword evidence="9" id="KW-0804">Transcription</keyword>
<reference evidence="14" key="1">
    <citation type="submission" date="2025-08" db="UniProtKB">
        <authorList>
            <consortium name="RefSeq"/>
        </authorList>
    </citation>
    <scope>IDENTIFICATION</scope>
    <source>
        <tissue evidence="14">Leaves</tissue>
    </source>
</reference>
<keyword evidence="6" id="KW-0238">DNA-binding</keyword>
<evidence type="ECO:0000256" key="12">
    <source>
        <dbReference type="SAM" id="Phobius"/>
    </source>
</evidence>
<evidence type="ECO:0000313" key="14">
    <source>
        <dbReference type="RefSeq" id="XP_018834271.1"/>
    </source>
</evidence>
<dbReference type="KEGG" id="jre:109001443"/>
<proteinExistence type="predicted"/>
<dbReference type="Gramene" id="Jr12_06220_p1">
    <property type="protein sequence ID" value="cds.Jr12_06220_p1"/>
    <property type="gene ID" value="Jr12_06220"/>
</dbReference>
<keyword evidence="7 12" id="KW-0472">Membrane</keyword>
<keyword evidence="13" id="KW-1185">Reference proteome</keyword>
<dbReference type="OrthoDB" id="737278at2759"/>
<comment type="subcellular location">
    <subcellularLocation>
        <location evidence="2">Membrane</location>
        <topology evidence="2">Single-pass membrane protein</topology>
    </subcellularLocation>
    <subcellularLocation>
        <location evidence="1">Nucleus</location>
    </subcellularLocation>
</comment>
<evidence type="ECO:0000256" key="11">
    <source>
        <dbReference type="SAM" id="MobiDB-lite"/>
    </source>
</evidence>
<evidence type="ECO:0000256" key="7">
    <source>
        <dbReference type="ARBA" id="ARBA00023136"/>
    </source>
</evidence>
<protein>
    <submittedName>
        <fullName evidence="14">NAC domain-containing protein 62-like</fullName>
    </submittedName>
</protein>
<evidence type="ECO:0000256" key="9">
    <source>
        <dbReference type="ARBA" id="ARBA00023163"/>
    </source>
</evidence>
<dbReference type="RefSeq" id="XP_018834271.1">
    <property type="nucleotide sequence ID" value="XM_018978726.2"/>
</dbReference>
<dbReference type="PANTHER" id="PTHR31744:SF216">
    <property type="entry name" value="NAC TRANSCRIPTION FACTOR"/>
    <property type="match status" value="1"/>
</dbReference>
<dbReference type="Gene3D" id="2.170.150.80">
    <property type="entry name" value="NAC domain"/>
    <property type="match status" value="1"/>
</dbReference>
<dbReference type="PANTHER" id="PTHR31744">
    <property type="entry name" value="PROTEIN CUP-SHAPED COTYLEDON 2-RELATED"/>
    <property type="match status" value="1"/>
</dbReference>
<sequence>MESIVGFRFHPTDEELVDHYLRLKRLGKDSEVRAIAEVDICKWEPYDLPKLSVIKSDDQEWFFFCRRELKYSSSHRTNRATKSGYWKATGNDRKIKAKRTNKVIGKKKTLVFHIGRVPNGVGTDWVIHEYHSTSTHPHQKDFVLCRLMKKHDEKTDVSTCDEVEASSYPASDFESRAPNDSIFEVHFESQAPNDSIFELEADLEPFFQPTFQQEVFDFEEFTVSNTQGSPFIDPLSPNSRNNELNWMQFQSDRDEQEEDTEFLNSLIVDQDENSQEEIRHFRDIREPESLQKVYLYAGGPSSDTDTDNAQSPCDRLMGTSSLFNEHVSPQEVRHQALKLQSGTVSSSSANHDQYRSRGSSFHHDDLMNILRPSINCLSRVRPKSPAKVRTSTPQHQHRLRQSAGQRVAHRRVQLQYNNSHRIVSHDKAKDASRDSITTSLPQKETSIMDSDKEQKMAQCTNTKKSLKSTTLDSAGSDRKGYFIFVEASQQSHVSSPPLVYLAKLLFGLFLFLVFIREVVVYGM</sequence>
<dbReference type="STRING" id="51240.A0A2I4FRJ1"/>
<organism evidence="13 14">
    <name type="scientific">Juglans regia</name>
    <name type="common">English walnut</name>
    <dbReference type="NCBI Taxonomy" id="51240"/>
    <lineage>
        <taxon>Eukaryota</taxon>
        <taxon>Viridiplantae</taxon>
        <taxon>Streptophyta</taxon>
        <taxon>Embryophyta</taxon>
        <taxon>Tracheophyta</taxon>
        <taxon>Spermatophyta</taxon>
        <taxon>Magnoliopsida</taxon>
        <taxon>eudicotyledons</taxon>
        <taxon>Gunneridae</taxon>
        <taxon>Pentapetalae</taxon>
        <taxon>rosids</taxon>
        <taxon>fabids</taxon>
        <taxon>Fagales</taxon>
        <taxon>Juglandaceae</taxon>
        <taxon>Juglans</taxon>
    </lineage>
</organism>
<dbReference type="AlphaFoldDB" id="A0A2I4FRJ1"/>
<evidence type="ECO:0000256" key="4">
    <source>
        <dbReference type="ARBA" id="ARBA00022989"/>
    </source>
</evidence>
<dbReference type="GO" id="GO:0016020">
    <property type="term" value="C:membrane"/>
    <property type="evidence" value="ECO:0007669"/>
    <property type="project" value="UniProtKB-SubCell"/>
</dbReference>
<name>A0A2I4FRJ1_JUGRE</name>
<evidence type="ECO:0000256" key="8">
    <source>
        <dbReference type="ARBA" id="ARBA00023159"/>
    </source>
</evidence>
<evidence type="ECO:0000256" key="2">
    <source>
        <dbReference type="ARBA" id="ARBA00004167"/>
    </source>
</evidence>
<dbReference type="Gramene" id="Jr12_06230_p1">
    <property type="protein sequence ID" value="cds.Jr12_06230_p1"/>
    <property type="gene ID" value="Jr12_06230"/>
</dbReference>
<feature type="transmembrane region" description="Helical" evidence="12">
    <location>
        <begin position="498"/>
        <end position="519"/>
    </location>
</feature>
<keyword evidence="4 12" id="KW-1133">Transmembrane helix</keyword>
<dbReference type="InterPro" id="IPR003441">
    <property type="entry name" value="NAC-dom"/>
</dbReference>
<dbReference type="Gramene" id="Jr12_06210_p1">
    <property type="protein sequence ID" value="cds.Jr12_06210_p1"/>
    <property type="gene ID" value="Jr12_06210"/>
</dbReference>
<dbReference type="GO" id="GO:0005634">
    <property type="term" value="C:nucleus"/>
    <property type="evidence" value="ECO:0007669"/>
    <property type="project" value="UniProtKB-SubCell"/>
</dbReference>
<dbReference type="Pfam" id="PF02365">
    <property type="entry name" value="NAM"/>
    <property type="match status" value="1"/>
</dbReference>
<dbReference type="GO" id="GO:0000976">
    <property type="term" value="F:transcription cis-regulatory region binding"/>
    <property type="evidence" value="ECO:0007669"/>
    <property type="project" value="UniProtKB-ARBA"/>
</dbReference>
<evidence type="ECO:0000256" key="6">
    <source>
        <dbReference type="ARBA" id="ARBA00023125"/>
    </source>
</evidence>
<accession>A0A2I4FRJ1</accession>
<dbReference type="GeneID" id="109001443"/>
<dbReference type="PROSITE" id="PS51005">
    <property type="entry name" value="NAC"/>
    <property type="match status" value="1"/>
</dbReference>
<keyword evidence="5" id="KW-0805">Transcription regulation</keyword>
<evidence type="ECO:0000256" key="3">
    <source>
        <dbReference type="ARBA" id="ARBA00022692"/>
    </source>
</evidence>
<feature type="compositionally biased region" description="Polar residues" evidence="11">
    <location>
        <begin position="340"/>
        <end position="359"/>
    </location>
</feature>
<keyword evidence="10" id="KW-0539">Nucleus</keyword>
<gene>
    <name evidence="14" type="primary">LOC109001443</name>
</gene>
<dbReference type="Proteomes" id="UP000235220">
    <property type="component" value="Chromosome 12"/>
</dbReference>
<evidence type="ECO:0000313" key="13">
    <source>
        <dbReference type="Proteomes" id="UP000235220"/>
    </source>
</evidence>
<dbReference type="SUPFAM" id="SSF101941">
    <property type="entry name" value="NAC domain"/>
    <property type="match status" value="1"/>
</dbReference>
<feature type="region of interest" description="Disordered" evidence="11">
    <location>
        <begin position="381"/>
        <end position="407"/>
    </location>
</feature>
<feature type="region of interest" description="Disordered" evidence="11">
    <location>
        <begin position="340"/>
        <end position="360"/>
    </location>
</feature>
<keyword evidence="8" id="KW-0010">Activator</keyword>
<dbReference type="GO" id="GO:0006355">
    <property type="term" value="P:regulation of DNA-templated transcription"/>
    <property type="evidence" value="ECO:0007669"/>
    <property type="project" value="InterPro"/>
</dbReference>
<evidence type="ECO:0000256" key="5">
    <source>
        <dbReference type="ARBA" id="ARBA00023015"/>
    </source>
</evidence>
<dbReference type="InterPro" id="IPR036093">
    <property type="entry name" value="NAC_dom_sf"/>
</dbReference>